<comment type="similarity">
    <text evidence="2">Belongs to the ABC-2 integral membrane protein family.</text>
</comment>
<name>A0ABT2YWX9_9RHOB</name>
<dbReference type="InterPro" id="IPR000412">
    <property type="entry name" value="ABC_2_transport"/>
</dbReference>
<feature type="transmembrane region" description="Helical" evidence="4">
    <location>
        <begin position="68"/>
        <end position="89"/>
    </location>
</feature>
<proteinExistence type="inferred from homology"/>
<dbReference type="RefSeq" id="WP_263719765.1">
    <property type="nucleotide sequence ID" value="NZ_JAOWLA010000001.1"/>
</dbReference>
<feature type="transmembrane region" description="Helical" evidence="4">
    <location>
        <begin position="240"/>
        <end position="260"/>
    </location>
</feature>
<feature type="transmembrane region" description="Helical" evidence="4">
    <location>
        <begin position="109"/>
        <end position="140"/>
    </location>
</feature>
<sequence>MFRVERKRTTLSAAASVLSVTYVLTVRKIKGRHQTPAAALFTAMFQIALMLAFFYLMSSLFGVRRAGIHGDFLLFLLSGIFTFTMFNRALGAVSGAEGPNSSLMAHAPISTFAAIASSALSALYLQAVAIAIMGFAYHVLVGPVEIAEPIGFIAMILFAWASGGAIGLVLLAMRPWAPRLTNILKTVFLRANMLFSGKMFVANTMPYHLHHWFEWNPLFHIVDQMRGYAFINYEPQTTSLAVPAYITLGALMIGLMGEFYGRKHNSQGWWNA</sequence>
<keyword evidence="6" id="KW-1185">Reference proteome</keyword>
<keyword evidence="4" id="KW-0812">Transmembrane</keyword>
<keyword evidence="4" id="KW-1133">Transmembrane helix</keyword>
<organism evidence="5 6">
    <name type="scientific">Albidovulum sediminicola</name>
    <dbReference type="NCBI Taxonomy" id="2984331"/>
    <lineage>
        <taxon>Bacteria</taxon>
        <taxon>Pseudomonadati</taxon>
        <taxon>Pseudomonadota</taxon>
        <taxon>Alphaproteobacteria</taxon>
        <taxon>Rhodobacterales</taxon>
        <taxon>Paracoccaceae</taxon>
        <taxon>Albidovulum</taxon>
    </lineage>
</organism>
<evidence type="ECO:0000256" key="1">
    <source>
        <dbReference type="ARBA" id="ARBA00004429"/>
    </source>
</evidence>
<dbReference type="PANTHER" id="PTHR30413:SF8">
    <property type="entry name" value="TRANSPORT PERMEASE PROTEIN"/>
    <property type="match status" value="1"/>
</dbReference>
<protein>
    <submittedName>
        <fullName evidence="5">ABC transporter permease</fullName>
    </submittedName>
</protein>
<evidence type="ECO:0000256" key="3">
    <source>
        <dbReference type="ARBA" id="ARBA00022448"/>
    </source>
</evidence>
<keyword evidence="4" id="KW-0472">Membrane</keyword>
<feature type="transmembrane region" description="Helical" evidence="4">
    <location>
        <begin position="35"/>
        <end position="56"/>
    </location>
</feature>
<dbReference type="EMBL" id="JAOWLA010000001">
    <property type="protein sequence ID" value="MCV2863358.1"/>
    <property type="molecule type" value="Genomic_DNA"/>
</dbReference>
<accession>A0ABT2YWX9</accession>
<evidence type="ECO:0000313" key="6">
    <source>
        <dbReference type="Proteomes" id="UP001652503"/>
    </source>
</evidence>
<dbReference type="PANTHER" id="PTHR30413">
    <property type="entry name" value="INNER MEMBRANE TRANSPORT PERMEASE"/>
    <property type="match status" value="1"/>
</dbReference>
<comment type="caution">
    <text evidence="5">The sequence shown here is derived from an EMBL/GenBank/DDBJ whole genome shotgun (WGS) entry which is preliminary data.</text>
</comment>
<evidence type="ECO:0000313" key="5">
    <source>
        <dbReference type="EMBL" id="MCV2863358.1"/>
    </source>
</evidence>
<gene>
    <name evidence="5" type="ORF">OE647_01240</name>
</gene>
<evidence type="ECO:0000256" key="2">
    <source>
        <dbReference type="ARBA" id="ARBA00007783"/>
    </source>
</evidence>
<feature type="transmembrane region" description="Helical" evidence="4">
    <location>
        <begin position="152"/>
        <end position="173"/>
    </location>
</feature>
<dbReference type="PIRSF" id="PIRSF006648">
    <property type="entry name" value="DrrB"/>
    <property type="match status" value="1"/>
</dbReference>
<reference evidence="5 6" key="1">
    <citation type="submission" date="2022-10" db="EMBL/GenBank/DDBJ databases">
        <title>Defluviimonas sp. nov., isolated from ocean surface water.</title>
        <authorList>
            <person name="He W."/>
            <person name="Wang L."/>
            <person name="Zhang D.-F."/>
        </authorList>
    </citation>
    <scope>NUCLEOTIDE SEQUENCE [LARGE SCALE GENOMIC DNA]</scope>
    <source>
        <strain evidence="5 6">WL0075</strain>
    </source>
</reference>
<evidence type="ECO:0000256" key="4">
    <source>
        <dbReference type="SAM" id="Phobius"/>
    </source>
</evidence>
<comment type="subcellular location">
    <subcellularLocation>
        <location evidence="1">Cell inner membrane</location>
        <topology evidence="1">Multi-pass membrane protein</topology>
    </subcellularLocation>
</comment>
<keyword evidence="3" id="KW-0813">Transport</keyword>
<dbReference type="Proteomes" id="UP001652503">
    <property type="component" value="Unassembled WGS sequence"/>
</dbReference>